<dbReference type="Proteomes" id="UP000298860">
    <property type="component" value="Unassembled WGS sequence"/>
</dbReference>
<proteinExistence type="predicted"/>
<reference evidence="3" key="1">
    <citation type="submission" date="2019-04" db="EMBL/GenBank/DDBJ databases">
        <title>Draft genome sequence of Pseudonocardiaceae bacterium SL3-2-4.</title>
        <authorList>
            <person name="Ningsih F."/>
            <person name="Yokota A."/>
            <person name="Sakai Y."/>
            <person name="Nanatani K."/>
            <person name="Yabe S."/>
            <person name="Oetari A."/>
            <person name="Sjamsuridzal W."/>
        </authorList>
    </citation>
    <scope>NUCLEOTIDE SEQUENCE [LARGE SCALE GENOMIC DNA]</scope>
    <source>
        <strain evidence="3">SL3-2-4</strain>
    </source>
</reference>
<evidence type="ECO:0000313" key="2">
    <source>
        <dbReference type="EMBL" id="GDY28375.1"/>
    </source>
</evidence>
<keyword evidence="3" id="KW-1185">Reference proteome</keyword>
<dbReference type="EMBL" id="BJFL01000001">
    <property type="protein sequence ID" value="GDY28375.1"/>
    <property type="molecule type" value="Genomic_DNA"/>
</dbReference>
<dbReference type="Gene3D" id="1.10.357.10">
    <property type="entry name" value="Tetracycline Repressor, domain 2"/>
    <property type="match status" value="1"/>
</dbReference>
<accession>A0A4D4IVK6</accession>
<name>A0A4D4IVK6_9PSEU</name>
<dbReference type="SUPFAM" id="SSF46689">
    <property type="entry name" value="Homeodomain-like"/>
    <property type="match status" value="1"/>
</dbReference>
<protein>
    <recommendedName>
        <fullName evidence="1">QsdR TetR regulatory C-terminal domain-containing protein</fullName>
    </recommendedName>
</protein>
<evidence type="ECO:0000259" key="1">
    <source>
        <dbReference type="Pfam" id="PF18598"/>
    </source>
</evidence>
<dbReference type="AlphaFoldDB" id="A0A4D4IVK6"/>
<evidence type="ECO:0000313" key="3">
    <source>
        <dbReference type="Proteomes" id="UP000298860"/>
    </source>
</evidence>
<dbReference type="RefSeq" id="WP_137811617.1">
    <property type="nucleotide sequence ID" value="NZ_BJFL01000001.1"/>
</dbReference>
<gene>
    <name evidence="2" type="ORF">GTS_00080</name>
</gene>
<comment type="caution">
    <text evidence="2">The sequence shown here is derived from an EMBL/GenBank/DDBJ whole genome shotgun (WGS) entry which is preliminary data.</text>
</comment>
<feature type="domain" description="QsdR TetR regulatory C-terminal" evidence="1">
    <location>
        <begin position="80"/>
        <end position="185"/>
    </location>
</feature>
<dbReference type="InterPro" id="IPR009057">
    <property type="entry name" value="Homeodomain-like_sf"/>
</dbReference>
<dbReference type="InterPro" id="IPR041485">
    <property type="entry name" value="TetR_C_36"/>
</dbReference>
<dbReference type="OrthoDB" id="158903at2"/>
<sequence length="186" mass="21007">MAAPPRRSTREDAIRLARRTFLSCRRLDMRALAAELGVNRVTLYRWVGTRERLLSEILWSMSERFLESESARLRPRAGSRVPVLLTEFMHHVLANPGMRRFLDEEGDFAMRLLTLADGGFQPRFVAFVRALLAEDVDAGRLITTVPLDDLAYTAVRIVESYVHLRAITGEPPDADRAGRVLAALFG</sequence>
<organism evidence="2 3">
    <name type="scientific">Gandjariella thermophila</name>
    <dbReference type="NCBI Taxonomy" id="1931992"/>
    <lineage>
        <taxon>Bacteria</taxon>
        <taxon>Bacillati</taxon>
        <taxon>Actinomycetota</taxon>
        <taxon>Actinomycetes</taxon>
        <taxon>Pseudonocardiales</taxon>
        <taxon>Pseudonocardiaceae</taxon>
        <taxon>Gandjariella</taxon>
    </lineage>
</organism>
<dbReference type="Pfam" id="PF18598">
    <property type="entry name" value="TetR_C_36"/>
    <property type="match status" value="1"/>
</dbReference>